<dbReference type="PROSITE" id="PS50089">
    <property type="entry name" value="ZF_RING_2"/>
    <property type="match status" value="1"/>
</dbReference>
<keyword evidence="1" id="KW-0479">Metal-binding</keyword>
<keyword evidence="5" id="KW-0812">Transmembrane</keyword>
<dbReference type="EMBL" id="HBKQ01038852">
    <property type="protein sequence ID" value="CAE2261130.1"/>
    <property type="molecule type" value="Transcribed_RNA"/>
</dbReference>
<sequence>MLFVWTSDGGPLQHVGLALFLVQLMPPFLTAMSAHLPLPGVPITAVVGSMLILALTALFFCWGTGAVSQLVEPATQFVVEATGALRHTTGISSNGRLALLLGSMVVGFSVLLLFTNAYLISSLFHIIGVCLILRAHLRRGLGDRNVRGAGGTESECQEAKMEEIVNIIQKMPVEEFLSEESLLEKCSISRLKKMLEVRRQPMTEGSCLERQDLVDAVNKSRNYSDSCVICCEEYREGDPLRILPRCRHEFHLECLDQWAYTFANRSKRQRQPSCPLYNEALK</sequence>
<evidence type="ECO:0000256" key="4">
    <source>
        <dbReference type="PROSITE-ProRule" id="PRU00175"/>
    </source>
</evidence>
<evidence type="ECO:0000256" key="1">
    <source>
        <dbReference type="ARBA" id="ARBA00022723"/>
    </source>
</evidence>
<proteinExistence type="predicted"/>
<dbReference type="SMART" id="SM00184">
    <property type="entry name" value="RING"/>
    <property type="match status" value="1"/>
</dbReference>
<name>A0A6U6GZY6_9STRA</name>
<keyword evidence="3" id="KW-0862">Zinc</keyword>
<evidence type="ECO:0000256" key="5">
    <source>
        <dbReference type="SAM" id="Phobius"/>
    </source>
</evidence>
<feature type="transmembrane region" description="Helical" evidence="5">
    <location>
        <begin position="120"/>
        <end position="137"/>
    </location>
</feature>
<dbReference type="AlphaFoldDB" id="A0A6U6GZY6"/>
<evidence type="ECO:0000313" key="7">
    <source>
        <dbReference type="EMBL" id="CAE2261129.1"/>
    </source>
</evidence>
<reference evidence="7" key="1">
    <citation type="submission" date="2021-01" db="EMBL/GenBank/DDBJ databases">
        <authorList>
            <person name="Corre E."/>
            <person name="Pelletier E."/>
            <person name="Niang G."/>
            <person name="Scheremetjew M."/>
            <person name="Finn R."/>
            <person name="Kale V."/>
            <person name="Holt S."/>
            <person name="Cochrane G."/>
            <person name="Meng A."/>
            <person name="Brown T."/>
            <person name="Cohen L."/>
        </authorList>
    </citation>
    <scope>NUCLEOTIDE SEQUENCE</scope>
    <source>
        <strain evidence="7">Isolate 1302-5</strain>
    </source>
</reference>
<protein>
    <recommendedName>
        <fullName evidence="6">RING-type domain-containing protein</fullName>
    </recommendedName>
</protein>
<dbReference type="PANTHER" id="PTHR45798">
    <property type="entry name" value="RING-H2 FINGER PROTEIN ATL61-RELATED-RELATED"/>
    <property type="match status" value="1"/>
</dbReference>
<keyword evidence="5" id="KW-0472">Membrane</keyword>
<dbReference type="PANTHER" id="PTHR45798:SF97">
    <property type="entry name" value="ALCOHOL-SENSITIVE RING FINGER PROTEIN 1"/>
    <property type="match status" value="1"/>
</dbReference>
<dbReference type="Pfam" id="PF13639">
    <property type="entry name" value="zf-RING_2"/>
    <property type="match status" value="1"/>
</dbReference>
<dbReference type="Gene3D" id="3.30.40.10">
    <property type="entry name" value="Zinc/RING finger domain, C3HC4 (zinc finger)"/>
    <property type="match status" value="1"/>
</dbReference>
<feature type="domain" description="RING-type" evidence="6">
    <location>
        <begin position="227"/>
        <end position="278"/>
    </location>
</feature>
<organism evidence="7">
    <name type="scientific">Odontella aurita</name>
    <dbReference type="NCBI Taxonomy" id="265563"/>
    <lineage>
        <taxon>Eukaryota</taxon>
        <taxon>Sar</taxon>
        <taxon>Stramenopiles</taxon>
        <taxon>Ochrophyta</taxon>
        <taxon>Bacillariophyta</taxon>
        <taxon>Mediophyceae</taxon>
        <taxon>Biddulphiophycidae</taxon>
        <taxon>Eupodiscales</taxon>
        <taxon>Odontellaceae</taxon>
        <taxon>Odontella</taxon>
    </lineage>
</organism>
<dbReference type="GO" id="GO:0008270">
    <property type="term" value="F:zinc ion binding"/>
    <property type="evidence" value="ECO:0007669"/>
    <property type="project" value="UniProtKB-KW"/>
</dbReference>
<dbReference type="SUPFAM" id="SSF57850">
    <property type="entry name" value="RING/U-box"/>
    <property type="match status" value="1"/>
</dbReference>
<dbReference type="InterPro" id="IPR013083">
    <property type="entry name" value="Znf_RING/FYVE/PHD"/>
</dbReference>
<keyword evidence="5" id="KW-1133">Transmembrane helix</keyword>
<gene>
    <name evidence="7" type="ORF">OAUR00152_LOCUS26891</name>
    <name evidence="8" type="ORF">OAUR00152_LOCUS26892</name>
</gene>
<dbReference type="InterPro" id="IPR052788">
    <property type="entry name" value="RING-type_E3_ligase_ATL"/>
</dbReference>
<feature type="transmembrane region" description="Helical" evidence="5">
    <location>
        <begin position="41"/>
        <end position="62"/>
    </location>
</feature>
<evidence type="ECO:0000259" key="6">
    <source>
        <dbReference type="PROSITE" id="PS50089"/>
    </source>
</evidence>
<evidence type="ECO:0000313" key="8">
    <source>
        <dbReference type="EMBL" id="CAE2261130.1"/>
    </source>
</evidence>
<dbReference type="InterPro" id="IPR001841">
    <property type="entry name" value="Znf_RING"/>
</dbReference>
<keyword evidence="2 4" id="KW-0863">Zinc-finger</keyword>
<accession>A0A6U6GZY6</accession>
<evidence type="ECO:0000256" key="2">
    <source>
        <dbReference type="ARBA" id="ARBA00022771"/>
    </source>
</evidence>
<dbReference type="EMBL" id="HBKQ01038851">
    <property type="protein sequence ID" value="CAE2261129.1"/>
    <property type="molecule type" value="Transcribed_RNA"/>
</dbReference>
<evidence type="ECO:0000256" key="3">
    <source>
        <dbReference type="ARBA" id="ARBA00022833"/>
    </source>
</evidence>
<feature type="transmembrane region" description="Helical" evidence="5">
    <location>
        <begin position="12"/>
        <end position="29"/>
    </location>
</feature>